<dbReference type="Gene3D" id="3.80.10.10">
    <property type="entry name" value="Ribonuclease Inhibitor"/>
    <property type="match status" value="2"/>
</dbReference>
<keyword evidence="4" id="KW-1133">Transmembrane helix</keyword>
<feature type="transmembrane region" description="Helical" evidence="4">
    <location>
        <begin position="190"/>
        <end position="214"/>
    </location>
</feature>
<dbReference type="PANTHER" id="PTHR48056">
    <property type="entry name" value="LRR RECEPTOR-LIKE SERINE/THREONINE-PROTEIN KINASE-RELATED"/>
    <property type="match status" value="1"/>
</dbReference>
<evidence type="ECO:0000313" key="6">
    <source>
        <dbReference type="Proteomes" id="UP001157006"/>
    </source>
</evidence>
<dbReference type="PANTHER" id="PTHR48056:SF29">
    <property type="entry name" value="RECEPTOR-LIKE PROTEIN KINASE HSL1"/>
    <property type="match status" value="1"/>
</dbReference>
<dbReference type="AlphaFoldDB" id="A0AAV0Z6R7"/>
<name>A0AAV0Z6R7_VICFA</name>
<dbReference type="Proteomes" id="UP001157006">
    <property type="component" value="Chromosome 1S"/>
</dbReference>
<keyword evidence="4" id="KW-0472">Membrane</keyword>
<evidence type="ECO:0000256" key="4">
    <source>
        <dbReference type="SAM" id="Phobius"/>
    </source>
</evidence>
<protein>
    <submittedName>
        <fullName evidence="5">Uncharacterized protein</fullName>
    </submittedName>
</protein>
<organism evidence="5 6">
    <name type="scientific">Vicia faba</name>
    <name type="common">Broad bean</name>
    <name type="synonym">Faba vulgaris</name>
    <dbReference type="NCBI Taxonomy" id="3906"/>
    <lineage>
        <taxon>Eukaryota</taxon>
        <taxon>Viridiplantae</taxon>
        <taxon>Streptophyta</taxon>
        <taxon>Embryophyta</taxon>
        <taxon>Tracheophyta</taxon>
        <taxon>Spermatophyta</taxon>
        <taxon>Magnoliopsida</taxon>
        <taxon>eudicotyledons</taxon>
        <taxon>Gunneridae</taxon>
        <taxon>Pentapetalae</taxon>
        <taxon>rosids</taxon>
        <taxon>fabids</taxon>
        <taxon>Fabales</taxon>
        <taxon>Fabaceae</taxon>
        <taxon>Papilionoideae</taxon>
        <taxon>50 kb inversion clade</taxon>
        <taxon>NPAAA clade</taxon>
        <taxon>Hologalegina</taxon>
        <taxon>IRL clade</taxon>
        <taxon>Fabeae</taxon>
        <taxon>Vicia</taxon>
    </lineage>
</organism>
<evidence type="ECO:0000256" key="3">
    <source>
        <dbReference type="ARBA" id="ARBA00023180"/>
    </source>
</evidence>
<reference evidence="5 6" key="1">
    <citation type="submission" date="2023-01" db="EMBL/GenBank/DDBJ databases">
        <authorList>
            <person name="Kreplak J."/>
        </authorList>
    </citation>
    <scope>NUCLEOTIDE SEQUENCE [LARGE SCALE GENOMIC DNA]</scope>
</reference>
<evidence type="ECO:0000256" key="1">
    <source>
        <dbReference type="ARBA" id="ARBA00022614"/>
    </source>
</evidence>
<sequence>MSISTLVQSISTAKFLLSIAKLKDFTLVDLKIFKTEFSGKIPDGLWRAENLASFMISDNKFNGELPQNLSSCISLFDILSYNQFYGGIPIGVASWINVVKFIASKNYLNGSVPPELTALPKLQTLLLDQNQLKGSLPNDILSWKSLVILNQLIAFDSSFLNNSGLCADKPKLSVSLCNFGLEKPTKTSHWSIGLIISLTVVTFLLALLASFMIIKLYKKRKHESESSWKLISFQRLSFTELDILSSMTEQNITGSGGFGTVYCVRVNGLSYVAVKKIMSNR</sequence>
<dbReference type="GO" id="GO:0033612">
    <property type="term" value="F:receptor serine/threonine kinase binding"/>
    <property type="evidence" value="ECO:0007669"/>
    <property type="project" value="TreeGrafter"/>
</dbReference>
<dbReference type="InterPro" id="IPR032675">
    <property type="entry name" value="LRR_dom_sf"/>
</dbReference>
<proteinExistence type="predicted"/>
<evidence type="ECO:0000256" key="2">
    <source>
        <dbReference type="ARBA" id="ARBA00022737"/>
    </source>
</evidence>
<keyword evidence="1" id="KW-0433">Leucine-rich repeat</keyword>
<accession>A0AAV0Z6R7</accession>
<evidence type="ECO:0000313" key="5">
    <source>
        <dbReference type="EMBL" id="CAI8593198.1"/>
    </source>
</evidence>
<keyword evidence="3" id="KW-0325">Glycoprotein</keyword>
<keyword evidence="2" id="KW-0677">Repeat</keyword>
<dbReference type="InterPro" id="IPR050647">
    <property type="entry name" value="Plant_LRR-RLKs"/>
</dbReference>
<keyword evidence="4" id="KW-0812">Transmembrane</keyword>
<dbReference type="InterPro" id="IPR001611">
    <property type="entry name" value="Leu-rich_rpt"/>
</dbReference>
<gene>
    <name evidence="5" type="ORF">VFH_I079080</name>
</gene>
<dbReference type="EMBL" id="OX451735">
    <property type="protein sequence ID" value="CAI8593198.1"/>
    <property type="molecule type" value="Genomic_DNA"/>
</dbReference>
<dbReference type="SUPFAM" id="SSF52058">
    <property type="entry name" value="L domain-like"/>
    <property type="match status" value="1"/>
</dbReference>
<keyword evidence="6" id="KW-1185">Reference proteome</keyword>
<dbReference type="Pfam" id="PF00560">
    <property type="entry name" value="LRR_1"/>
    <property type="match status" value="1"/>
</dbReference>